<feature type="transmembrane region" description="Helical" evidence="1">
    <location>
        <begin position="164"/>
        <end position="180"/>
    </location>
</feature>
<keyword evidence="1" id="KW-0472">Membrane</keyword>
<feature type="transmembrane region" description="Helical" evidence="1">
    <location>
        <begin position="39"/>
        <end position="58"/>
    </location>
</feature>
<feature type="domain" description="Acyltransferase 3" evidence="2">
    <location>
        <begin position="8"/>
        <end position="329"/>
    </location>
</feature>
<reference evidence="3 4" key="1">
    <citation type="submission" date="2017-09" db="EMBL/GenBank/DDBJ databases">
        <title>Sphingomonas spermidinifaciens 9NM-10, whole genome shotgun sequence.</title>
        <authorList>
            <person name="Feng G."/>
            <person name="Zhu H."/>
        </authorList>
    </citation>
    <scope>NUCLEOTIDE SEQUENCE [LARGE SCALE GENOMIC DNA]</scope>
    <source>
        <strain evidence="3 4">9NM-10</strain>
    </source>
</reference>
<sequence length="358" mass="38873">MKKRRVFVELDGLRGVAALAVLTRHAPDGLFRDWLPGSYLAVDLFFALSGFVIAHAYADSLTVGMSTARFALLRVIRLYPLYLLGTALGLIVLLPKLAAEGGIQAGPLLAAFGLNALFVPVPPELAIGRGETFPFNFPSWSLTFELIVNIVYAALILWLTGWRLGLLLAASFAGLIWATADHGSLDMGWTFATLPGGFARTIFSFYVGTVIYVAKDRLPWLRAPFWVLAPLLLLSFMIDPGPGARAVTDLLLITTLYPLMIIAAANVRENAGGGAVMRELGVASYAIYILHMPIIALVRGIFLKGLNYPYQNLGGWGTIALAGGILLAASIVDRLYDRPVRRFLTRITNARRVTAVQS</sequence>
<protein>
    <recommendedName>
        <fullName evidence="2">Acyltransferase 3 domain-containing protein</fullName>
    </recommendedName>
</protein>
<keyword evidence="4" id="KW-1185">Reference proteome</keyword>
<name>A0A2A4AXS4_9SPHN</name>
<dbReference type="Pfam" id="PF01757">
    <property type="entry name" value="Acyl_transf_3"/>
    <property type="match status" value="1"/>
</dbReference>
<dbReference type="Proteomes" id="UP000218366">
    <property type="component" value="Unassembled WGS sequence"/>
</dbReference>
<dbReference type="GO" id="GO:0016747">
    <property type="term" value="F:acyltransferase activity, transferring groups other than amino-acyl groups"/>
    <property type="evidence" value="ECO:0007669"/>
    <property type="project" value="InterPro"/>
</dbReference>
<organism evidence="3 4">
    <name type="scientific">Sphingomonas spermidinifaciens</name>
    <dbReference type="NCBI Taxonomy" id="1141889"/>
    <lineage>
        <taxon>Bacteria</taxon>
        <taxon>Pseudomonadati</taxon>
        <taxon>Pseudomonadota</taxon>
        <taxon>Alphaproteobacteria</taxon>
        <taxon>Sphingomonadales</taxon>
        <taxon>Sphingomonadaceae</taxon>
        <taxon>Sphingomonas</taxon>
    </lineage>
</organism>
<comment type="caution">
    <text evidence="3">The sequence shown here is derived from an EMBL/GenBank/DDBJ whole genome shotgun (WGS) entry which is preliminary data.</text>
</comment>
<dbReference type="PANTHER" id="PTHR23028">
    <property type="entry name" value="ACETYLTRANSFERASE"/>
    <property type="match status" value="1"/>
</dbReference>
<dbReference type="OrthoDB" id="9796461at2"/>
<keyword evidence="1" id="KW-1133">Transmembrane helix</keyword>
<feature type="transmembrane region" description="Helical" evidence="1">
    <location>
        <begin position="192"/>
        <end position="213"/>
    </location>
</feature>
<proteinExistence type="predicted"/>
<evidence type="ECO:0000256" key="1">
    <source>
        <dbReference type="SAM" id="Phobius"/>
    </source>
</evidence>
<feature type="transmembrane region" description="Helical" evidence="1">
    <location>
        <begin position="220"/>
        <end position="238"/>
    </location>
</feature>
<feature type="transmembrane region" description="Helical" evidence="1">
    <location>
        <begin position="78"/>
        <end position="94"/>
    </location>
</feature>
<dbReference type="AlphaFoldDB" id="A0A2A4AXS4"/>
<dbReference type="RefSeq" id="WP_096344487.1">
    <property type="nucleotide sequence ID" value="NZ_NWMW01000003.1"/>
</dbReference>
<feature type="transmembrane region" description="Helical" evidence="1">
    <location>
        <begin position="101"/>
        <end position="119"/>
    </location>
</feature>
<accession>A0A2A4AXS4</accession>
<dbReference type="PANTHER" id="PTHR23028:SF134">
    <property type="entry name" value="PUTATIVE (AFU_ORTHOLOGUE AFUA_4G08520)-RELATED"/>
    <property type="match status" value="1"/>
</dbReference>
<evidence type="ECO:0000313" key="3">
    <source>
        <dbReference type="EMBL" id="PCD01743.1"/>
    </source>
</evidence>
<evidence type="ECO:0000259" key="2">
    <source>
        <dbReference type="Pfam" id="PF01757"/>
    </source>
</evidence>
<evidence type="ECO:0000313" key="4">
    <source>
        <dbReference type="Proteomes" id="UP000218366"/>
    </source>
</evidence>
<feature type="transmembrane region" description="Helical" evidence="1">
    <location>
        <begin position="314"/>
        <end position="336"/>
    </location>
</feature>
<dbReference type="InterPro" id="IPR050879">
    <property type="entry name" value="Acyltransferase_3"/>
</dbReference>
<gene>
    <name evidence="3" type="ORF">COC42_16665</name>
</gene>
<keyword evidence="1" id="KW-0812">Transmembrane</keyword>
<feature type="transmembrane region" description="Helical" evidence="1">
    <location>
        <begin position="139"/>
        <end position="159"/>
    </location>
</feature>
<dbReference type="InterPro" id="IPR002656">
    <property type="entry name" value="Acyl_transf_3_dom"/>
</dbReference>
<dbReference type="EMBL" id="NWMW01000003">
    <property type="protein sequence ID" value="PCD01743.1"/>
    <property type="molecule type" value="Genomic_DNA"/>
</dbReference>
<feature type="transmembrane region" description="Helical" evidence="1">
    <location>
        <begin position="280"/>
        <end position="302"/>
    </location>
</feature>
<feature type="transmembrane region" description="Helical" evidence="1">
    <location>
        <begin position="250"/>
        <end position="268"/>
    </location>
</feature>